<evidence type="ECO:0000256" key="1">
    <source>
        <dbReference type="SAM" id="MobiDB-lite"/>
    </source>
</evidence>
<feature type="compositionally biased region" description="Basic and acidic residues" evidence="1">
    <location>
        <begin position="70"/>
        <end position="82"/>
    </location>
</feature>
<feature type="region of interest" description="Disordered" evidence="1">
    <location>
        <begin position="70"/>
        <end position="92"/>
    </location>
</feature>
<dbReference type="AlphaFoldDB" id="A0A242N0B4"/>
<dbReference type="EMBL" id="NBTZ01000033">
    <property type="protein sequence ID" value="OTP77002.1"/>
    <property type="molecule type" value="Genomic_DNA"/>
</dbReference>
<proteinExistence type="predicted"/>
<dbReference type="Proteomes" id="UP000195221">
    <property type="component" value="Unassembled WGS sequence"/>
</dbReference>
<evidence type="ECO:0000313" key="3">
    <source>
        <dbReference type="Proteomes" id="UP000195221"/>
    </source>
</evidence>
<sequence length="111" mass="11616">MRLLVVAVVAEIVAGGIDVDARVAGSRLGGIEVEGCGELLELAIDKHVHLPGRRRHGAFGGVDLGLGGGGREKRCSGGRHEQPSGSKNMHGGSEMKIAFRYGMVGERARDT</sequence>
<reference evidence="2 3" key="1">
    <citation type="submission" date="2017-03" db="EMBL/GenBank/DDBJ databases">
        <title>Genome analysis of strain PAMC 26577.</title>
        <authorList>
            <person name="Oh H.-M."/>
            <person name="Yang J.-A."/>
        </authorList>
    </citation>
    <scope>NUCLEOTIDE SEQUENCE [LARGE SCALE GENOMIC DNA]</scope>
    <source>
        <strain evidence="2 3">PAMC 26577</strain>
    </source>
</reference>
<comment type="caution">
    <text evidence="2">The sequence shown here is derived from an EMBL/GenBank/DDBJ whole genome shotgun (WGS) entry which is preliminary data.</text>
</comment>
<protein>
    <submittedName>
        <fullName evidence="2">Uncharacterized protein</fullName>
    </submittedName>
</protein>
<organism evidence="2 3">
    <name type="scientific">Caballeronia sordidicola</name>
    <name type="common">Burkholderia sordidicola</name>
    <dbReference type="NCBI Taxonomy" id="196367"/>
    <lineage>
        <taxon>Bacteria</taxon>
        <taxon>Pseudomonadati</taxon>
        <taxon>Pseudomonadota</taxon>
        <taxon>Betaproteobacteria</taxon>
        <taxon>Burkholderiales</taxon>
        <taxon>Burkholderiaceae</taxon>
        <taxon>Caballeronia</taxon>
    </lineage>
</organism>
<accession>A0A242N0B4</accession>
<evidence type="ECO:0000313" key="2">
    <source>
        <dbReference type="EMBL" id="OTP77002.1"/>
    </source>
</evidence>
<gene>
    <name evidence="2" type="ORF">PAMC26577_08550</name>
</gene>
<name>A0A242N0B4_CABSO</name>